<accession>A0A2K3JR47</accession>
<dbReference type="STRING" id="57577.A0A2K3JR47"/>
<dbReference type="InterPro" id="IPR025558">
    <property type="entry name" value="DUF4283"/>
</dbReference>
<feature type="non-terminal residue" evidence="3">
    <location>
        <position position="192"/>
    </location>
</feature>
<feature type="domain" description="Zinc knuckle CX2CX4HX4C" evidence="2">
    <location>
        <begin position="117"/>
        <end position="164"/>
    </location>
</feature>
<sequence>MAELWRPVGGVTIKETTEGKFLFHFAHSLAMEDVLNGGPWTFDNNMLILEQVHLGMQIESIPLFHVNMWVQVHDLPMGLMKEKVGIALANYIGSFVEYDKNNNSSFWRQFMRLRVKLDVRLPLKKDTKVMNKEGKWCTVKFKYEKLGTFCFVCGVMGHAENRCEVRFSMDQDDGAREWSSEIRADTRRQGGR</sequence>
<gene>
    <name evidence="3" type="ORF">L195_g058243</name>
</gene>
<dbReference type="PANTHER" id="PTHR31286">
    <property type="entry name" value="GLYCINE-RICH CELL WALL STRUCTURAL PROTEIN 1.8-LIKE"/>
    <property type="match status" value="1"/>
</dbReference>
<protein>
    <recommendedName>
        <fullName evidence="5">CCHC-type domain-containing protein</fullName>
    </recommendedName>
</protein>
<evidence type="ECO:0000259" key="1">
    <source>
        <dbReference type="Pfam" id="PF14111"/>
    </source>
</evidence>
<evidence type="ECO:0000313" key="3">
    <source>
        <dbReference type="EMBL" id="PNX56514.1"/>
    </source>
</evidence>
<evidence type="ECO:0000313" key="4">
    <source>
        <dbReference type="Proteomes" id="UP000236291"/>
    </source>
</evidence>
<dbReference type="PANTHER" id="PTHR31286:SF153">
    <property type="entry name" value="DUF4283 DOMAIN PROTEIN"/>
    <property type="match status" value="1"/>
</dbReference>
<reference evidence="3 4" key="2">
    <citation type="journal article" date="2017" name="Front. Plant Sci.">
        <title>Gene Classification and Mining of Molecular Markers Useful in Red Clover (Trifolium pratense) Breeding.</title>
        <authorList>
            <person name="Istvanek J."/>
            <person name="Dluhosova J."/>
            <person name="Dluhos P."/>
            <person name="Patkova L."/>
            <person name="Nedelnik J."/>
            <person name="Repkova J."/>
        </authorList>
    </citation>
    <scope>NUCLEOTIDE SEQUENCE [LARGE SCALE GENOMIC DNA]</scope>
    <source>
        <strain evidence="4">cv. Tatra</strain>
        <tissue evidence="3">Young leaves</tissue>
    </source>
</reference>
<evidence type="ECO:0008006" key="5">
    <source>
        <dbReference type="Google" id="ProtNLM"/>
    </source>
</evidence>
<dbReference type="Pfam" id="PF14111">
    <property type="entry name" value="DUF4283"/>
    <property type="match status" value="1"/>
</dbReference>
<dbReference type="AlphaFoldDB" id="A0A2K3JR47"/>
<comment type="caution">
    <text evidence="3">The sequence shown here is derived from an EMBL/GenBank/DDBJ whole genome shotgun (WGS) entry which is preliminary data.</text>
</comment>
<name>A0A2K3JR47_TRIPR</name>
<dbReference type="InterPro" id="IPR025836">
    <property type="entry name" value="Zn_knuckle_CX2CX4HX4C"/>
</dbReference>
<dbReference type="Proteomes" id="UP000236291">
    <property type="component" value="Unassembled WGS sequence"/>
</dbReference>
<organism evidence="3 4">
    <name type="scientific">Trifolium pratense</name>
    <name type="common">Red clover</name>
    <dbReference type="NCBI Taxonomy" id="57577"/>
    <lineage>
        <taxon>Eukaryota</taxon>
        <taxon>Viridiplantae</taxon>
        <taxon>Streptophyta</taxon>
        <taxon>Embryophyta</taxon>
        <taxon>Tracheophyta</taxon>
        <taxon>Spermatophyta</taxon>
        <taxon>Magnoliopsida</taxon>
        <taxon>eudicotyledons</taxon>
        <taxon>Gunneridae</taxon>
        <taxon>Pentapetalae</taxon>
        <taxon>rosids</taxon>
        <taxon>fabids</taxon>
        <taxon>Fabales</taxon>
        <taxon>Fabaceae</taxon>
        <taxon>Papilionoideae</taxon>
        <taxon>50 kb inversion clade</taxon>
        <taxon>NPAAA clade</taxon>
        <taxon>Hologalegina</taxon>
        <taxon>IRL clade</taxon>
        <taxon>Trifolieae</taxon>
        <taxon>Trifolium</taxon>
    </lineage>
</organism>
<evidence type="ECO:0000259" key="2">
    <source>
        <dbReference type="Pfam" id="PF14392"/>
    </source>
</evidence>
<dbReference type="InterPro" id="IPR040256">
    <property type="entry name" value="At4g02000-like"/>
</dbReference>
<dbReference type="Pfam" id="PF14392">
    <property type="entry name" value="zf-CCHC_4"/>
    <property type="match status" value="1"/>
</dbReference>
<feature type="domain" description="DUF4283" evidence="1">
    <location>
        <begin position="1"/>
        <end position="52"/>
    </location>
</feature>
<reference evidence="3 4" key="1">
    <citation type="journal article" date="2014" name="Am. J. Bot.">
        <title>Genome assembly and annotation for red clover (Trifolium pratense; Fabaceae).</title>
        <authorList>
            <person name="Istvanek J."/>
            <person name="Jaros M."/>
            <person name="Krenek A."/>
            <person name="Repkova J."/>
        </authorList>
    </citation>
    <scope>NUCLEOTIDE SEQUENCE [LARGE SCALE GENOMIC DNA]</scope>
    <source>
        <strain evidence="4">cv. Tatra</strain>
        <tissue evidence="3">Young leaves</tissue>
    </source>
</reference>
<proteinExistence type="predicted"/>
<dbReference type="EMBL" id="ASHM01119879">
    <property type="protein sequence ID" value="PNX56514.1"/>
    <property type="molecule type" value="Genomic_DNA"/>
</dbReference>